<feature type="transmembrane region" description="Helical" evidence="2">
    <location>
        <begin position="12"/>
        <end position="33"/>
    </location>
</feature>
<comment type="caution">
    <text evidence="3">The sequence shown here is derived from an EMBL/GenBank/DDBJ whole genome shotgun (WGS) entry which is preliminary data.</text>
</comment>
<feature type="transmembrane region" description="Helical" evidence="2">
    <location>
        <begin position="132"/>
        <end position="154"/>
    </location>
</feature>
<feature type="region of interest" description="Disordered" evidence="1">
    <location>
        <begin position="100"/>
        <end position="125"/>
    </location>
</feature>
<evidence type="ECO:0000256" key="1">
    <source>
        <dbReference type="SAM" id="MobiDB-lite"/>
    </source>
</evidence>
<proteinExistence type="predicted"/>
<organism evidence="3 4">
    <name type="scientific">Actinoallomurus acaciae</name>
    <dbReference type="NCBI Taxonomy" id="502577"/>
    <lineage>
        <taxon>Bacteria</taxon>
        <taxon>Bacillati</taxon>
        <taxon>Actinomycetota</taxon>
        <taxon>Actinomycetes</taxon>
        <taxon>Streptosporangiales</taxon>
        <taxon>Thermomonosporaceae</taxon>
        <taxon>Actinoallomurus</taxon>
    </lineage>
</organism>
<keyword evidence="2" id="KW-1133">Transmembrane helix</keyword>
<evidence type="ECO:0000313" key="3">
    <source>
        <dbReference type="EMBL" id="MFB9830775.1"/>
    </source>
</evidence>
<keyword evidence="2" id="KW-0812">Transmembrane</keyword>
<reference evidence="3 4" key="1">
    <citation type="submission" date="2024-09" db="EMBL/GenBank/DDBJ databases">
        <authorList>
            <person name="Sun Q."/>
            <person name="Mori K."/>
        </authorList>
    </citation>
    <scope>NUCLEOTIDE SEQUENCE [LARGE SCALE GENOMIC DNA]</scope>
    <source>
        <strain evidence="3 4">TBRC 0563</strain>
    </source>
</reference>
<sequence length="155" mass="16887">MARRTRGQAQLAWWTGIAALGAFALYAGTWRLWALTVLVWSMYELCFCPTRCGVATREGDPCRNGARGHLFACTNVAGHQQIKTDALWRLPGRRSPLARLRPGYGHGAPSHRKTPLPPSSAEPGDVESNQRIMAYVAVVCVFAIVIQTAVGLAVL</sequence>
<accession>A0ABV5Y6X9</accession>
<evidence type="ECO:0000256" key="2">
    <source>
        <dbReference type="SAM" id="Phobius"/>
    </source>
</evidence>
<keyword evidence="2" id="KW-0472">Membrane</keyword>
<dbReference type="EMBL" id="JBHLZP010000003">
    <property type="protein sequence ID" value="MFB9830775.1"/>
    <property type="molecule type" value="Genomic_DNA"/>
</dbReference>
<gene>
    <name evidence="3" type="ORF">ACFFNX_01030</name>
</gene>
<protein>
    <submittedName>
        <fullName evidence="3">Uncharacterized protein</fullName>
    </submittedName>
</protein>
<keyword evidence="4" id="KW-1185">Reference proteome</keyword>
<dbReference type="Proteomes" id="UP001589627">
    <property type="component" value="Unassembled WGS sequence"/>
</dbReference>
<evidence type="ECO:0000313" key="4">
    <source>
        <dbReference type="Proteomes" id="UP001589627"/>
    </source>
</evidence>
<name>A0ABV5Y6X9_9ACTN</name>
<dbReference type="RefSeq" id="WP_378193543.1">
    <property type="nucleotide sequence ID" value="NZ_JBHLZP010000003.1"/>
</dbReference>